<evidence type="ECO:0000313" key="8">
    <source>
        <dbReference type="EMBL" id="SHF17701.1"/>
    </source>
</evidence>
<evidence type="ECO:0000256" key="2">
    <source>
        <dbReference type="ARBA" id="ARBA00022448"/>
    </source>
</evidence>
<dbReference type="Gene3D" id="2.70.70.10">
    <property type="entry name" value="Glucose Permease (Domain IIA)"/>
    <property type="match status" value="1"/>
</dbReference>
<dbReference type="GO" id="GO:0005737">
    <property type="term" value="C:cytoplasm"/>
    <property type="evidence" value="ECO:0007669"/>
    <property type="project" value="UniProtKB-SubCell"/>
</dbReference>
<sequence length="159" mass="17214">MFGFFKKQLKLVSPIDGNTIPLSKVPDEVFAQKMAGDGIAIDSTGDTIVAPADGELSLIFKTNHAFAMKLSNDIELLVHIGIDTVSLDGEGFERLIEPGVTVKAGTPIIKINRDFITSKNISLITPVLITNPDIIKDMECNLEKNVAAGKDTILTYKVK</sequence>
<dbReference type="Proteomes" id="UP000184035">
    <property type="component" value="Unassembled WGS sequence"/>
</dbReference>
<feature type="domain" description="PTS EIIA type-1" evidence="7">
    <location>
        <begin position="27"/>
        <end position="131"/>
    </location>
</feature>
<dbReference type="GO" id="GO:0016301">
    <property type="term" value="F:kinase activity"/>
    <property type="evidence" value="ECO:0007669"/>
    <property type="project" value="UniProtKB-KW"/>
</dbReference>
<keyword evidence="5" id="KW-0598">Phosphotransferase system</keyword>
<dbReference type="NCBIfam" id="TIGR00830">
    <property type="entry name" value="PTBA"/>
    <property type="match status" value="1"/>
</dbReference>
<evidence type="ECO:0000256" key="5">
    <source>
        <dbReference type="ARBA" id="ARBA00022683"/>
    </source>
</evidence>
<dbReference type="AlphaFoldDB" id="A0A1M4ZI67"/>
<dbReference type="RefSeq" id="WP_072897866.1">
    <property type="nucleotide sequence ID" value="NZ_FQVM01000049.1"/>
</dbReference>
<dbReference type="SUPFAM" id="SSF51261">
    <property type="entry name" value="Duplicated hybrid motif"/>
    <property type="match status" value="1"/>
</dbReference>
<keyword evidence="6" id="KW-0418">Kinase</keyword>
<evidence type="ECO:0000259" key="7">
    <source>
        <dbReference type="PROSITE" id="PS51093"/>
    </source>
</evidence>
<accession>A0A1M4ZI67</accession>
<dbReference type="InterPro" id="IPR050890">
    <property type="entry name" value="PTS_EIIA_component"/>
</dbReference>
<gene>
    <name evidence="8" type="ORF">SAMN05443638_1492</name>
</gene>
<dbReference type="PANTHER" id="PTHR45008:SF1">
    <property type="entry name" value="PTS SYSTEM GLUCOSE-SPECIFIC EIIA COMPONENT"/>
    <property type="match status" value="1"/>
</dbReference>
<keyword evidence="3" id="KW-0762">Sugar transport</keyword>
<proteinExistence type="predicted"/>
<dbReference type="Pfam" id="PF00358">
    <property type="entry name" value="PTS_EIIA_1"/>
    <property type="match status" value="1"/>
</dbReference>
<keyword evidence="4" id="KW-0808">Transferase</keyword>
<dbReference type="STRING" id="1533.SAMN05443638_1492"/>
<evidence type="ECO:0000313" key="9">
    <source>
        <dbReference type="Proteomes" id="UP000184035"/>
    </source>
</evidence>
<dbReference type="InterPro" id="IPR011055">
    <property type="entry name" value="Dup_hybrid_motif"/>
</dbReference>
<dbReference type="EMBL" id="FQVM01000049">
    <property type="protein sequence ID" value="SHF17701.1"/>
    <property type="molecule type" value="Genomic_DNA"/>
</dbReference>
<evidence type="ECO:0000256" key="3">
    <source>
        <dbReference type="ARBA" id="ARBA00022597"/>
    </source>
</evidence>
<dbReference type="PANTHER" id="PTHR45008">
    <property type="entry name" value="PTS SYSTEM GLUCOSE-SPECIFIC EIIA COMPONENT"/>
    <property type="match status" value="1"/>
</dbReference>
<dbReference type="GO" id="GO:0009401">
    <property type="term" value="P:phosphoenolpyruvate-dependent sugar phosphotransferase system"/>
    <property type="evidence" value="ECO:0007669"/>
    <property type="project" value="UniProtKB-KW"/>
</dbReference>
<dbReference type="OrthoDB" id="92465at2"/>
<name>A0A1M4ZI67_9CLOT</name>
<protein>
    <submittedName>
        <fullName evidence="8">PTS system IIA component, Glc family</fullName>
    </submittedName>
</protein>
<dbReference type="PROSITE" id="PS51093">
    <property type="entry name" value="PTS_EIIA_TYPE_1"/>
    <property type="match status" value="1"/>
</dbReference>
<dbReference type="FunFam" id="2.70.70.10:FF:000001">
    <property type="entry name" value="PTS system glucose-specific IIA component"/>
    <property type="match status" value="1"/>
</dbReference>
<keyword evidence="9" id="KW-1185">Reference proteome</keyword>
<reference evidence="8 9" key="1">
    <citation type="submission" date="2016-11" db="EMBL/GenBank/DDBJ databases">
        <authorList>
            <person name="Jaros S."/>
            <person name="Januszkiewicz K."/>
            <person name="Wedrychowicz H."/>
        </authorList>
    </citation>
    <scope>NUCLEOTIDE SEQUENCE [LARGE SCALE GENOMIC DNA]</scope>
    <source>
        <strain evidence="8 9">DSM 2631</strain>
    </source>
</reference>
<organism evidence="8 9">
    <name type="scientific">Clostridium fallax</name>
    <dbReference type="NCBI Taxonomy" id="1533"/>
    <lineage>
        <taxon>Bacteria</taxon>
        <taxon>Bacillati</taxon>
        <taxon>Bacillota</taxon>
        <taxon>Clostridia</taxon>
        <taxon>Eubacteriales</taxon>
        <taxon>Clostridiaceae</taxon>
        <taxon>Clostridium</taxon>
    </lineage>
</organism>
<dbReference type="InterPro" id="IPR001127">
    <property type="entry name" value="PTS_EIIA_1_perm"/>
</dbReference>
<evidence type="ECO:0000256" key="1">
    <source>
        <dbReference type="ARBA" id="ARBA00004496"/>
    </source>
</evidence>
<evidence type="ECO:0000256" key="6">
    <source>
        <dbReference type="ARBA" id="ARBA00022777"/>
    </source>
</evidence>
<comment type="subcellular location">
    <subcellularLocation>
        <location evidence="1">Cytoplasm</location>
    </subcellularLocation>
</comment>
<keyword evidence="2" id="KW-0813">Transport</keyword>
<evidence type="ECO:0000256" key="4">
    <source>
        <dbReference type="ARBA" id="ARBA00022679"/>
    </source>
</evidence>